<dbReference type="CDD" id="cd03791">
    <property type="entry name" value="GT5_Glycogen_synthase_DULL1-like"/>
    <property type="match status" value="1"/>
</dbReference>
<evidence type="ECO:0000256" key="11">
    <source>
        <dbReference type="HAMAP-Rule" id="MF_00484"/>
    </source>
</evidence>
<evidence type="ECO:0000256" key="4">
    <source>
        <dbReference type="ARBA" id="ARBA00010281"/>
    </source>
</evidence>
<gene>
    <name evidence="11 14" type="primary">glgA</name>
    <name evidence="14" type="ORF">FJM67_07565</name>
</gene>
<feature type="domain" description="Glycosyl transferase family 1" evidence="12">
    <location>
        <begin position="291"/>
        <end position="451"/>
    </location>
</feature>
<dbReference type="Proteomes" id="UP000315901">
    <property type="component" value="Unassembled WGS sequence"/>
</dbReference>
<sequence>MKILFAASEIHPLLKTGGLADVAGALPLALRQQGADVRLIMPAYRGIVEKLPPAQRTTNLGNPFDVGDLILLETHLPATNTPIFLVQCQSLFEREGGPYLDSFGNDYWDNHIRFAAFSWVCATLAQYGNLYGWQPDILHLNDWQTGFAAAYLKSWKLRHPAIVTTVHNLRYNGSFPLDSFAQTRLSGDVLNLHGMEFYGRYSALKAALCFADAITTVSPTYAQEILTSEYGDGLDSTLRPRQDRLHGILNGVDYDEWSPEKDAHIEQHYNLETLDKKQQNKLALLRESDLPEDLNAPLFAVVSRMTEQKGLDLIPGAMQHALAQGAKLVVLGSGDKWLEQDYLNLAAQYPNQVAVRIGYDESYSHRIQAGADVFMIPSRFEPCGLTQLYALKYGTLPLVRRTGGLADTVFEGGSDANGFTFEHANGADLSYAIARCLTLWGDQDAWQQRQRNGMGQDHSWQSKTGAWLQLYRSLMPR</sequence>
<evidence type="ECO:0000256" key="2">
    <source>
        <dbReference type="ARBA" id="ARBA00002764"/>
    </source>
</evidence>
<dbReference type="InterPro" id="IPR001296">
    <property type="entry name" value="Glyco_trans_1"/>
</dbReference>
<dbReference type="InterPro" id="IPR013534">
    <property type="entry name" value="Starch_synth_cat_dom"/>
</dbReference>
<evidence type="ECO:0000256" key="9">
    <source>
        <dbReference type="ARBA" id="ARBA00023056"/>
    </source>
</evidence>
<feature type="domain" description="Starch synthase catalytic" evidence="13">
    <location>
        <begin position="2"/>
        <end position="239"/>
    </location>
</feature>
<evidence type="ECO:0000313" key="14">
    <source>
        <dbReference type="EMBL" id="TPE52864.1"/>
    </source>
</evidence>
<evidence type="ECO:0000259" key="12">
    <source>
        <dbReference type="Pfam" id="PF00534"/>
    </source>
</evidence>
<dbReference type="PANTHER" id="PTHR45825:SF11">
    <property type="entry name" value="ALPHA AMYLASE DOMAIN-CONTAINING PROTEIN"/>
    <property type="match status" value="1"/>
</dbReference>
<dbReference type="AlphaFoldDB" id="A0A501WXH5"/>
<keyword evidence="7 11" id="KW-0328">Glycosyltransferase</keyword>
<feature type="binding site" evidence="11">
    <location>
        <position position="15"/>
    </location>
    <ligand>
        <name>ADP-alpha-D-glucose</name>
        <dbReference type="ChEBI" id="CHEBI:57498"/>
    </ligand>
</feature>
<dbReference type="GO" id="GO:0009011">
    <property type="term" value="F:alpha-1,4-glucan glucosyltransferase (ADP-glucose donor) activity"/>
    <property type="evidence" value="ECO:0007669"/>
    <property type="project" value="UniProtKB-UniRule"/>
</dbReference>
<keyword evidence="9 11" id="KW-0320">Glycogen biosynthesis</keyword>
<dbReference type="NCBIfam" id="TIGR02095">
    <property type="entry name" value="glgA"/>
    <property type="match status" value="1"/>
</dbReference>
<evidence type="ECO:0000259" key="13">
    <source>
        <dbReference type="Pfam" id="PF08323"/>
    </source>
</evidence>
<dbReference type="NCBIfam" id="NF001899">
    <property type="entry name" value="PRK00654.1-2"/>
    <property type="match status" value="1"/>
</dbReference>
<keyword evidence="15" id="KW-1185">Reference proteome</keyword>
<evidence type="ECO:0000256" key="1">
    <source>
        <dbReference type="ARBA" id="ARBA00001478"/>
    </source>
</evidence>
<dbReference type="Pfam" id="PF00534">
    <property type="entry name" value="Glycos_transf_1"/>
    <property type="match status" value="1"/>
</dbReference>
<dbReference type="UniPathway" id="UPA00164"/>
<reference evidence="14 15" key="1">
    <citation type="submission" date="2019-06" db="EMBL/GenBank/DDBJ databases">
        <title>A novel bacterium of genus Marinomonas, isolated from coastal sand.</title>
        <authorList>
            <person name="Huang H."/>
            <person name="Mo K."/>
            <person name="Hu Y."/>
        </authorList>
    </citation>
    <scope>NUCLEOTIDE SEQUENCE [LARGE SCALE GENOMIC DNA]</scope>
    <source>
        <strain evidence="14 15">HB171799</strain>
    </source>
</reference>
<accession>A0A501WXH5</accession>
<dbReference type="GO" id="GO:0005829">
    <property type="term" value="C:cytosol"/>
    <property type="evidence" value="ECO:0007669"/>
    <property type="project" value="TreeGrafter"/>
</dbReference>
<proteinExistence type="inferred from homology"/>
<evidence type="ECO:0000256" key="5">
    <source>
        <dbReference type="ARBA" id="ARBA00012588"/>
    </source>
</evidence>
<comment type="pathway">
    <text evidence="3 11">Glycan biosynthesis; glycogen biosynthesis.</text>
</comment>
<organism evidence="14 15">
    <name type="scientific">Maribrevibacterium harenarium</name>
    <dbReference type="NCBI Taxonomy" id="2589817"/>
    <lineage>
        <taxon>Bacteria</taxon>
        <taxon>Pseudomonadati</taxon>
        <taxon>Pseudomonadota</taxon>
        <taxon>Gammaproteobacteria</taxon>
        <taxon>Oceanospirillales</taxon>
        <taxon>Oceanospirillaceae</taxon>
        <taxon>Maribrevibacterium</taxon>
    </lineage>
</organism>
<comment type="caution">
    <text evidence="14">The sequence shown here is derived from an EMBL/GenBank/DDBJ whole genome shotgun (WGS) entry which is preliminary data.</text>
</comment>
<dbReference type="InterPro" id="IPR011835">
    <property type="entry name" value="GS/SS"/>
</dbReference>
<keyword evidence="8 11" id="KW-0808">Transferase</keyword>
<dbReference type="GO" id="GO:0005978">
    <property type="term" value="P:glycogen biosynthetic process"/>
    <property type="evidence" value="ECO:0007669"/>
    <property type="project" value="UniProtKB-UniRule"/>
</dbReference>
<comment type="catalytic activity">
    <reaction evidence="1 11">
        <text>[(1-&gt;4)-alpha-D-glucosyl](n) + ADP-alpha-D-glucose = [(1-&gt;4)-alpha-D-glucosyl](n+1) + ADP + H(+)</text>
        <dbReference type="Rhea" id="RHEA:18189"/>
        <dbReference type="Rhea" id="RHEA-COMP:9584"/>
        <dbReference type="Rhea" id="RHEA-COMP:9587"/>
        <dbReference type="ChEBI" id="CHEBI:15378"/>
        <dbReference type="ChEBI" id="CHEBI:15444"/>
        <dbReference type="ChEBI" id="CHEBI:57498"/>
        <dbReference type="ChEBI" id="CHEBI:456216"/>
        <dbReference type="EC" id="2.4.1.21"/>
    </reaction>
</comment>
<dbReference type="RefSeq" id="WP_140588184.1">
    <property type="nucleotide sequence ID" value="NZ_VFRR01000011.1"/>
</dbReference>
<evidence type="ECO:0000256" key="8">
    <source>
        <dbReference type="ARBA" id="ARBA00022679"/>
    </source>
</evidence>
<name>A0A501WXH5_9GAMM</name>
<dbReference type="EMBL" id="VFRR01000011">
    <property type="protein sequence ID" value="TPE52864.1"/>
    <property type="molecule type" value="Genomic_DNA"/>
</dbReference>
<comment type="function">
    <text evidence="2 11">Synthesizes alpha-1,4-glucan chains using ADP-glucose.</text>
</comment>
<protein>
    <recommendedName>
        <fullName evidence="6 11">Glycogen synthase</fullName>
        <ecNumber evidence="5 11">2.4.1.21</ecNumber>
    </recommendedName>
    <alternativeName>
        <fullName evidence="10 11">Starch [bacterial glycogen] synthase</fullName>
    </alternativeName>
</protein>
<dbReference type="HAMAP" id="MF_00484">
    <property type="entry name" value="Glycogen_synth"/>
    <property type="match status" value="1"/>
</dbReference>
<dbReference type="EC" id="2.4.1.21" evidence="5 11"/>
<evidence type="ECO:0000256" key="10">
    <source>
        <dbReference type="ARBA" id="ARBA00031722"/>
    </source>
</evidence>
<dbReference type="Gene3D" id="3.40.50.2000">
    <property type="entry name" value="Glycogen Phosphorylase B"/>
    <property type="match status" value="2"/>
</dbReference>
<dbReference type="PANTHER" id="PTHR45825">
    <property type="entry name" value="GRANULE-BOUND STARCH SYNTHASE 1, CHLOROPLASTIC/AMYLOPLASTIC"/>
    <property type="match status" value="1"/>
</dbReference>
<evidence type="ECO:0000256" key="7">
    <source>
        <dbReference type="ARBA" id="ARBA00022676"/>
    </source>
</evidence>
<evidence type="ECO:0000313" key="15">
    <source>
        <dbReference type="Proteomes" id="UP000315901"/>
    </source>
</evidence>
<dbReference type="Pfam" id="PF08323">
    <property type="entry name" value="Glyco_transf_5"/>
    <property type="match status" value="1"/>
</dbReference>
<comment type="similarity">
    <text evidence="4 11">Belongs to the glycosyltransferase 1 family. Bacterial/plant glycogen synthase subfamily.</text>
</comment>
<dbReference type="GO" id="GO:0004373">
    <property type="term" value="F:alpha-1,4-glucan glucosyltransferase (UDP-glucose donor) activity"/>
    <property type="evidence" value="ECO:0007669"/>
    <property type="project" value="InterPro"/>
</dbReference>
<evidence type="ECO:0000256" key="6">
    <source>
        <dbReference type="ARBA" id="ARBA00019935"/>
    </source>
</evidence>
<evidence type="ECO:0000256" key="3">
    <source>
        <dbReference type="ARBA" id="ARBA00004964"/>
    </source>
</evidence>
<dbReference type="OrthoDB" id="9808590at2"/>
<dbReference type="SUPFAM" id="SSF53756">
    <property type="entry name" value="UDP-Glycosyltransferase/glycogen phosphorylase"/>
    <property type="match status" value="1"/>
</dbReference>